<dbReference type="Proteomes" id="UP001244640">
    <property type="component" value="Unassembled WGS sequence"/>
</dbReference>
<keyword evidence="1" id="KW-0805">Transcription regulation</keyword>
<dbReference type="InterPro" id="IPR018060">
    <property type="entry name" value="HTH_AraC"/>
</dbReference>
<dbReference type="PROSITE" id="PS01124">
    <property type="entry name" value="HTH_ARAC_FAMILY_2"/>
    <property type="match status" value="1"/>
</dbReference>
<dbReference type="InterPro" id="IPR018062">
    <property type="entry name" value="HTH_AraC-typ_CS"/>
</dbReference>
<dbReference type="PRINTS" id="PR00032">
    <property type="entry name" value="HTHARAC"/>
</dbReference>
<keyword evidence="6" id="KW-1185">Reference proteome</keyword>
<name>A0ABU0U677_9SPHI</name>
<sequence>MNRSIKFNLGSLEIYKSSKSFTDNNTFKIPFADSLYHEFVGGKAVFQCYSNFLYFMELIEFSSENQHTIYSEVLEPSLFMFFIFEGEAEFSSPEGNILSCPARGTYYATFCDQGIYKKTFKPGCNIILYISLRIEWIQRKASALPNLSKFLSFCLKSNVSVSYMEKLFMSRSLAKELIKIWHLPILDNIDLETTLLPMIKKILRIYDRAQDYRIHLSEMSNSEKIHEIKEYLKSGCLSTEITDIEALCKRYFIIERTLRRLFFKLEKKTIIDFVTDHRLEHSKLLLTKRILSVKEISEQCGFASPSYFCRLFKKKYAMTPKRYSLKGL</sequence>
<evidence type="ECO:0000313" key="6">
    <source>
        <dbReference type="Proteomes" id="UP001244640"/>
    </source>
</evidence>
<keyword evidence="2" id="KW-0238">DNA-binding</keyword>
<protein>
    <submittedName>
        <fullName evidence="5">AraC-like DNA-binding protein</fullName>
    </submittedName>
</protein>
<dbReference type="PANTHER" id="PTHR43280">
    <property type="entry name" value="ARAC-FAMILY TRANSCRIPTIONAL REGULATOR"/>
    <property type="match status" value="1"/>
</dbReference>
<reference evidence="5 6" key="1">
    <citation type="submission" date="2023-07" db="EMBL/GenBank/DDBJ databases">
        <title>Functional and genomic diversity of the sorghum phyllosphere microbiome.</title>
        <authorList>
            <person name="Shade A."/>
        </authorList>
    </citation>
    <scope>NUCLEOTIDE SEQUENCE [LARGE SCALE GENOMIC DNA]</scope>
    <source>
        <strain evidence="5 6">SORGH_AS_0892</strain>
    </source>
</reference>
<feature type="domain" description="HTH araC/xylS-type" evidence="4">
    <location>
        <begin position="226"/>
        <end position="326"/>
    </location>
</feature>
<dbReference type="Gene3D" id="1.10.10.60">
    <property type="entry name" value="Homeodomain-like"/>
    <property type="match status" value="1"/>
</dbReference>
<evidence type="ECO:0000259" key="4">
    <source>
        <dbReference type="PROSITE" id="PS01124"/>
    </source>
</evidence>
<proteinExistence type="predicted"/>
<evidence type="ECO:0000256" key="1">
    <source>
        <dbReference type="ARBA" id="ARBA00023015"/>
    </source>
</evidence>
<dbReference type="InterPro" id="IPR009057">
    <property type="entry name" value="Homeodomain-like_sf"/>
</dbReference>
<dbReference type="SUPFAM" id="SSF46689">
    <property type="entry name" value="Homeodomain-like"/>
    <property type="match status" value="1"/>
</dbReference>
<comment type="caution">
    <text evidence="5">The sequence shown here is derived from an EMBL/GenBank/DDBJ whole genome shotgun (WGS) entry which is preliminary data.</text>
</comment>
<dbReference type="Pfam" id="PF12833">
    <property type="entry name" value="HTH_18"/>
    <property type="match status" value="1"/>
</dbReference>
<dbReference type="PANTHER" id="PTHR43280:SF28">
    <property type="entry name" value="HTH-TYPE TRANSCRIPTIONAL ACTIVATOR RHAS"/>
    <property type="match status" value="1"/>
</dbReference>
<dbReference type="InterPro" id="IPR020449">
    <property type="entry name" value="Tscrpt_reg_AraC-type_HTH"/>
</dbReference>
<organism evidence="5 6">
    <name type="scientific">Sphingobacterium zeae</name>
    <dbReference type="NCBI Taxonomy" id="1776859"/>
    <lineage>
        <taxon>Bacteria</taxon>
        <taxon>Pseudomonadati</taxon>
        <taxon>Bacteroidota</taxon>
        <taxon>Sphingobacteriia</taxon>
        <taxon>Sphingobacteriales</taxon>
        <taxon>Sphingobacteriaceae</taxon>
        <taxon>Sphingobacterium</taxon>
    </lineage>
</organism>
<evidence type="ECO:0000256" key="3">
    <source>
        <dbReference type="ARBA" id="ARBA00023163"/>
    </source>
</evidence>
<dbReference type="EMBL" id="JAUTBA010000001">
    <property type="protein sequence ID" value="MDQ1150467.1"/>
    <property type="molecule type" value="Genomic_DNA"/>
</dbReference>
<gene>
    <name evidence="5" type="ORF">QE382_002451</name>
</gene>
<dbReference type="PROSITE" id="PS00041">
    <property type="entry name" value="HTH_ARAC_FAMILY_1"/>
    <property type="match status" value="1"/>
</dbReference>
<evidence type="ECO:0000313" key="5">
    <source>
        <dbReference type="EMBL" id="MDQ1150467.1"/>
    </source>
</evidence>
<dbReference type="SMART" id="SM00342">
    <property type="entry name" value="HTH_ARAC"/>
    <property type="match status" value="1"/>
</dbReference>
<keyword evidence="3" id="KW-0804">Transcription</keyword>
<dbReference type="RefSeq" id="WP_307186104.1">
    <property type="nucleotide sequence ID" value="NZ_JAUTBA010000001.1"/>
</dbReference>
<accession>A0ABU0U677</accession>
<evidence type="ECO:0000256" key="2">
    <source>
        <dbReference type="ARBA" id="ARBA00023125"/>
    </source>
</evidence>